<keyword evidence="2" id="KW-0378">Hydrolase</keyword>
<feature type="compositionally biased region" description="Polar residues" evidence="3">
    <location>
        <begin position="400"/>
        <end position="411"/>
    </location>
</feature>
<dbReference type="SUPFAM" id="SSF49785">
    <property type="entry name" value="Galactose-binding domain-like"/>
    <property type="match status" value="1"/>
</dbReference>
<protein>
    <submittedName>
        <fullName evidence="6">Rhamnogalacturonan acetylesterase</fullName>
    </submittedName>
</protein>
<comment type="caution">
    <text evidence="6">The sequence shown here is derived from an EMBL/GenBank/DDBJ whole genome shotgun (WGS) entry which is preliminary data.</text>
</comment>
<dbReference type="EMBL" id="JAOBTW010000016">
    <property type="protein sequence ID" value="MDZ7283153.1"/>
    <property type="molecule type" value="Genomic_DNA"/>
</dbReference>
<comment type="similarity">
    <text evidence="1">Belongs to the 'GDSL' lipolytic enzyme family.</text>
</comment>
<dbReference type="PANTHER" id="PTHR43695">
    <property type="entry name" value="PUTATIVE (AFU_ORTHOLOGUE AFUA_2G17250)-RELATED"/>
    <property type="match status" value="1"/>
</dbReference>
<keyword evidence="4" id="KW-0732">Signal</keyword>
<dbReference type="Gene3D" id="2.60.120.430">
    <property type="entry name" value="Galactose-binding lectin"/>
    <property type="match status" value="1"/>
</dbReference>
<gene>
    <name evidence="6" type="ORF">N4G62_14085</name>
</gene>
<feature type="chain" id="PRO_5045332764" evidence="4">
    <location>
        <begin position="19"/>
        <end position="411"/>
    </location>
</feature>
<evidence type="ECO:0000256" key="2">
    <source>
        <dbReference type="ARBA" id="ARBA00022801"/>
    </source>
</evidence>
<evidence type="ECO:0000313" key="6">
    <source>
        <dbReference type="EMBL" id="MDZ7283153.1"/>
    </source>
</evidence>
<feature type="domain" description="SGNH hydrolase-type esterase" evidence="5">
    <location>
        <begin position="174"/>
        <end position="337"/>
    </location>
</feature>
<name>A0ABU5LT88_9SPHN</name>
<feature type="region of interest" description="Disordered" evidence="3">
    <location>
        <begin position="380"/>
        <end position="411"/>
    </location>
</feature>
<organism evidence="6 7">
    <name type="scientific">Sphingomonas sanguinis</name>
    <dbReference type="NCBI Taxonomy" id="33051"/>
    <lineage>
        <taxon>Bacteria</taxon>
        <taxon>Pseudomonadati</taxon>
        <taxon>Pseudomonadota</taxon>
        <taxon>Alphaproteobacteria</taxon>
        <taxon>Sphingomonadales</taxon>
        <taxon>Sphingomonadaceae</taxon>
        <taxon>Sphingomonas</taxon>
    </lineage>
</organism>
<evidence type="ECO:0000256" key="1">
    <source>
        <dbReference type="ARBA" id="ARBA00008668"/>
    </source>
</evidence>
<dbReference type="Pfam" id="PF13472">
    <property type="entry name" value="Lipase_GDSL_2"/>
    <property type="match status" value="1"/>
</dbReference>
<dbReference type="Gene3D" id="3.40.50.1110">
    <property type="entry name" value="SGNH hydrolase"/>
    <property type="match status" value="1"/>
</dbReference>
<evidence type="ECO:0000259" key="5">
    <source>
        <dbReference type="Pfam" id="PF13472"/>
    </source>
</evidence>
<dbReference type="SUPFAM" id="SSF52266">
    <property type="entry name" value="SGNH hydrolase"/>
    <property type="match status" value="1"/>
</dbReference>
<dbReference type="CDD" id="cd01821">
    <property type="entry name" value="Rhamnogalacturan_acetylesterase_like"/>
    <property type="match status" value="1"/>
</dbReference>
<dbReference type="RefSeq" id="WP_257575491.1">
    <property type="nucleotide sequence ID" value="NZ_CP079203.1"/>
</dbReference>
<sequence length="411" mass="44535">MRRLIAAAALGMASIASAQSPSPARHFILAANVQEPGAVAVAADHRFDQDFGYEADPHLFSVAAAPGNYAVTVTLGDTARATDTTIKAENRRLMLDAIRTRPGEIVTRRFIVNVRDPQLAAPPANAPGGSAVRLKPREVGSFNWDDRLTLEVLGSAPGLRTVSIAPVEVPTLFLLGDSTVTDQPAEPAASWGQMLPVFQAPTIAVANHAESGETLKSFLTELRLDKVLASAKPGDIAMIQFGHNDQKAQWPQTYAEAATTYRAYLRTYIAELRRRGVTPILVTSPERRQWTADGHIRPTLGDYPAAVRAVGAEEHVPVIDLNADSIRFYEALGQARAPLAFNDGGRDATHHDNYGAWVMARDIAERMRGLPSLARFVRSDLPRFDPGQPPAPERFRLAASTMQSTERPAGN</sequence>
<evidence type="ECO:0000256" key="3">
    <source>
        <dbReference type="SAM" id="MobiDB-lite"/>
    </source>
</evidence>
<evidence type="ECO:0000313" key="7">
    <source>
        <dbReference type="Proteomes" id="UP001292182"/>
    </source>
</evidence>
<keyword evidence="7" id="KW-1185">Reference proteome</keyword>
<reference evidence="7" key="1">
    <citation type="submission" date="2023-07" db="EMBL/GenBank/DDBJ databases">
        <title>Whole genome sequence analysis of rice epiphytic Sphingomonas sanguinis OsEp_Plm_15B2.</title>
        <authorList>
            <person name="Sahu K.P."/>
            <person name="Asharani P."/>
            <person name="Reddy B."/>
            <person name="Kumar A."/>
        </authorList>
    </citation>
    <scope>NUCLEOTIDE SEQUENCE [LARGE SCALE GENOMIC DNA]</scope>
    <source>
        <strain evidence="7">OsEp_Plm_15B2</strain>
    </source>
</reference>
<accession>A0ABU5LT88</accession>
<evidence type="ECO:0000256" key="4">
    <source>
        <dbReference type="SAM" id="SignalP"/>
    </source>
</evidence>
<dbReference type="InterPro" id="IPR013830">
    <property type="entry name" value="SGNH_hydro"/>
</dbReference>
<feature type="signal peptide" evidence="4">
    <location>
        <begin position="1"/>
        <end position="18"/>
    </location>
</feature>
<dbReference type="InterPro" id="IPR037459">
    <property type="entry name" value="RhgT-like"/>
</dbReference>
<proteinExistence type="inferred from homology"/>
<dbReference type="InterPro" id="IPR008979">
    <property type="entry name" value="Galactose-bd-like_sf"/>
</dbReference>
<dbReference type="InterPro" id="IPR036514">
    <property type="entry name" value="SGNH_hydro_sf"/>
</dbReference>
<dbReference type="Proteomes" id="UP001292182">
    <property type="component" value="Unassembled WGS sequence"/>
</dbReference>
<dbReference type="PANTHER" id="PTHR43695:SF1">
    <property type="entry name" value="RHAMNOGALACTURONAN ACETYLESTERASE"/>
    <property type="match status" value="1"/>
</dbReference>